<evidence type="ECO:0000256" key="3">
    <source>
        <dbReference type="SAM" id="MobiDB-lite"/>
    </source>
</evidence>
<evidence type="ECO:0000313" key="6">
    <source>
        <dbReference type="Proteomes" id="UP000678499"/>
    </source>
</evidence>
<feature type="compositionally biased region" description="Basic and acidic residues" evidence="3">
    <location>
        <begin position="319"/>
        <end position="343"/>
    </location>
</feature>
<reference evidence="5" key="1">
    <citation type="submission" date="2020-11" db="EMBL/GenBank/DDBJ databases">
        <authorList>
            <person name="Tran Van P."/>
        </authorList>
    </citation>
    <scope>NUCLEOTIDE SEQUENCE</scope>
</reference>
<comment type="subcellular location">
    <subcellularLocation>
        <location evidence="1">Nucleus</location>
    </subcellularLocation>
</comment>
<dbReference type="EMBL" id="OA882161">
    <property type="protein sequence ID" value="CAD7273375.1"/>
    <property type="molecule type" value="Genomic_DNA"/>
</dbReference>
<organism evidence="5">
    <name type="scientific">Notodromas monacha</name>
    <dbReference type="NCBI Taxonomy" id="399045"/>
    <lineage>
        <taxon>Eukaryota</taxon>
        <taxon>Metazoa</taxon>
        <taxon>Ecdysozoa</taxon>
        <taxon>Arthropoda</taxon>
        <taxon>Crustacea</taxon>
        <taxon>Oligostraca</taxon>
        <taxon>Ostracoda</taxon>
        <taxon>Podocopa</taxon>
        <taxon>Podocopida</taxon>
        <taxon>Cypridocopina</taxon>
        <taxon>Cypridoidea</taxon>
        <taxon>Cyprididae</taxon>
        <taxon>Notodromas</taxon>
    </lineage>
</organism>
<feature type="region of interest" description="Disordered" evidence="3">
    <location>
        <begin position="219"/>
        <end position="242"/>
    </location>
</feature>
<protein>
    <recommendedName>
        <fullName evidence="4">KANL2-like probable zinc-finger domain-containing protein</fullName>
    </recommendedName>
</protein>
<dbReference type="PANTHER" id="PTHR16198">
    <property type="match status" value="1"/>
</dbReference>
<accession>A0A7R9BDR7</accession>
<dbReference type="Proteomes" id="UP000678499">
    <property type="component" value="Unassembled WGS sequence"/>
</dbReference>
<dbReference type="GO" id="GO:0005634">
    <property type="term" value="C:nucleus"/>
    <property type="evidence" value="ECO:0007669"/>
    <property type="project" value="UniProtKB-SubCell"/>
</dbReference>
<evidence type="ECO:0000256" key="2">
    <source>
        <dbReference type="ARBA" id="ARBA00023242"/>
    </source>
</evidence>
<dbReference type="PROSITE" id="PS51257">
    <property type="entry name" value="PROKAR_LIPOPROTEIN"/>
    <property type="match status" value="1"/>
</dbReference>
<feature type="region of interest" description="Disordered" evidence="3">
    <location>
        <begin position="80"/>
        <end position="100"/>
    </location>
</feature>
<gene>
    <name evidence="5" type="ORF">NMOB1V02_LOCUS1266</name>
</gene>
<feature type="compositionally biased region" description="Basic residues" evidence="3">
    <location>
        <begin position="344"/>
        <end position="355"/>
    </location>
</feature>
<proteinExistence type="predicted"/>
<dbReference type="PANTHER" id="PTHR16198:SF2">
    <property type="entry name" value="INO80 COMPLEX SUBUNIT D"/>
    <property type="match status" value="1"/>
</dbReference>
<dbReference type="AlphaFoldDB" id="A0A7R9BDR7"/>
<keyword evidence="6" id="KW-1185">Reference proteome</keyword>
<feature type="region of interest" description="Disordered" evidence="3">
    <location>
        <begin position="314"/>
        <end position="361"/>
    </location>
</feature>
<feature type="compositionally biased region" description="Basic and acidic residues" evidence="3">
    <location>
        <begin position="226"/>
        <end position="235"/>
    </location>
</feature>
<keyword evidence="2" id="KW-0539">Nucleus</keyword>
<evidence type="ECO:0000259" key="4">
    <source>
        <dbReference type="Pfam" id="PF13891"/>
    </source>
</evidence>
<evidence type="ECO:0000256" key="1">
    <source>
        <dbReference type="ARBA" id="ARBA00004123"/>
    </source>
</evidence>
<feature type="region of interest" description="Disordered" evidence="3">
    <location>
        <begin position="17"/>
        <end position="37"/>
    </location>
</feature>
<name>A0A7R9BDR7_9CRUS</name>
<sequence length="882" mass="97340">MADLSKGSVNGDCRAVASTSTASVGCGTDPYDFVEEPPKSRLTNKLLRKPRRTDGSGSYVLVAPHPVGATIRLPSSVVRPVSYSKSSRPTAPQRERAEDVRPPSYFARLAKSESSFPLNGFVGPKGVFSRNLLHPSSGTACSTAKTKNLSYVNGTVYVNGGYLSPPPLKQQIRVPPPPQFCVSRFRFPAASNQSAINASTQHRVSSCEDSWKNAQISPVPMPSVRKTSEEARVPPKTDTTSATLFSPGVNVLHNPSVSPKSTSNDSIRLPSFEVLRGEVASPSETVNASSLITWHAERKDNLVVASELPTEKTSVVVQGKEKDKKEPPSEKEPPVLKECDVRSYKHRKRRKKKKPLSSNPKRYETRTVNWVNVAPKVPARVKPVIVENVPDDLKQLRDLQIAMRMESKSLFPLGLVPSDSEDSDDDDFSFQKHWFFSDSSSIKQIGCSSPVDIRRRQLSEMKKSLKRRNKQLKESLQVSVMRDGERKFREASLLISCSRKHSGLMEYVLADFDAASKPPTMKALSKRLSVAPRRCCFMLKNEEECTPRECGATSLPLTRYCRLHIWHCKDQYLFQRCETTKEEQRCDNPAVLTKNDLPICEHHLFAVSASSENSSPMSKTKKRSRNGPLFRRRKKRAIANPVLPGSVSETTTAVECPFEAEPLEPPFIADPSLLLPDIPDAENLLDAADINDVLYHMPDEAFSDLFSAEGNGVLNLEPSLEESNALEEALLKACNDVQTLTEGIEKLTEPLPTSGSSQQSATALHRPEDEPLISYPTTVPVAIPPQPAPINVTISGFTSATTSIHRPVTIWSQPYVTIPSVMETQPVFVSQIPTAPPPPLPPLIPKPREIVLETHVIPTPMERRVGNASIRTVVTLAPVSRP</sequence>
<feature type="domain" description="KANL2-like probable zinc-finger" evidence="4">
    <location>
        <begin position="545"/>
        <end position="603"/>
    </location>
</feature>
<dbReference type="InterPro" id="IPR025927">
    <property type="entry name" value="Znf_KANL2-like"/>
</dbReference>
<dbReference type="Pfam" id="PF13891">
    <property type="entry name" value="zf-C3HC3H_KANSL2"/>
    <property type="match status" value="1"/>
</dbReference>
<evidence type="ECO:0000313" key="5">
    <source>
        <dbReference type="EMBL" id="CAD7273375.1"/>
    </source>
</evidence>
<dbReference type="EMBL" id="CAJPEX010000124">
    <property type="protein sequence ID" value="CAG0913527.1"/>
    <property type="molecule type" value="Genomic_DNA"/>
</dbReference>